<gene>
    <name evidence="1" type="ORF">KQX54_006827</name>
</gene>
<organism evidence="1 2">
    <name type="scientific">Cotesia glomerata</name>
    <name type="common">Lepidopteran parasitic wasp</name>
    <name type="synonym">Apanteles glomeratus</name>
    <dbReference type="NCBI Taxonomy" id="32391"/>
    <lineage>
        <taxon>Eukaryota</taxon>
        <taxon>Metazoa</taxon>
        <taxon>Ecdysozoa</taxon>
        <taxon>Arthropoda</taxon>
        <taxon>Hexapoda</taxon>
        <taxon>Insecta</taxon>
        <taxon>Pterygota</taxon>
        <taxon>Neoptera</taxon>
        <taxon>Endopterygota</taxon>
        <taxon>Hymenoptera</taxon>
        <taxon>Apocrita</taxon>
        <taxon>Ichneumonoidea</taxon>
        <taxon>Braconidae</taxon>
        <taxon>Microgastrinae</taxon>
        <taxon>Cotesia</taxon>
    </lineage>
</organism>
<evidence type="ECO:0000313" key="2">
    <source>
        <dbReference type="Proteomes" id="UP000826195"/>
    </source>
</evidence>
<dbReference type="Proteomes" id="UP000826195">
    <property type="component" value="Unassembled WGS sequence"/>
</dbReference>
<proteinExistence type="predicted"/>
<sequence>MQPINCEINEVINKFQSEEKNLEEQLKKCKIESEKNHHLNLQRIQTPKRLLYINNEEAWNRNQKLLKKLEMSRARLRTLTSFTPTDQEFRERAAFYCKFLDSNC</sequence>
<comment type="caution">
    <text evidence="1">The sequence shown here is derived from an EMBL/GenBank/DDBJ whole genome shotgun (WGS) entry which is preliminary data.</text>
</comment>
<dbReference type="AlphaFoldDB" id="A0AAV7IXC6"/>
<keyword evidence="2" id="KW-1185">Reference proteome</keyword>
<evidence type="ECO:0000313" key="1">
    <source>
        <dbReference type="EMBL" id="KAH0560668.1"/>
    </source>
</evidence>
<protein>
    <submittedName>
        <fullName evidence="1">Uncharacterized protein</fullName>
    </submittedName>
</protein>
<accession>A0AAV7IXC6</accession>
<dbReference type="EMBL" id="JAHXZJ010000374">
    <property type="protein sequence ID" value="KAH0560668.1"/>
    <property type="molecule type" value="Genomic_DNA"/>
</dbReference>
<name>A0AAV7IXC6_COTGL</name>
<reference evidence="1 2" key="1">
    <citation type="journal article" date="2021" name="J. Hered.">
        <title>A chromosome-level genome assembly of the parasitoid wasp, Cotesia glomerata (Hymenoptera: Braconidae).</title>
        <authorList>
            <person name="Pinto B.J."/>
            <person name="Weis J.J."/>
            <person name="Gamble T."/>
            <person name="Ode P.J."/>
            <person name="Paul R."/>
            <person name="Zaspel J.M."/>
        </authorList>
    </citation>
    <scope>NUCLEOTIDE SEQUENCE [LARGE SCALE GENOMIC DNA]</scope>
    <source>
        <strain evidence="1">CgM1</strain>
    </source>
</reference>